<feature type="transmembrane region" description="Helical" evidence="2">
    <location>
        <begin position="112"/>
        <end position="139"/>
    </location>
</feature>
<dbReference type="Proteomes" id="UP000011607">
    <property type="component" value="Unassembled WGS sequence"/>
</dbReference>
<feature type="transmembrane region" description="Helical" evidence="2">
    <location>
        <begin position="236"/>
        <end position="256"/>
    </location>
</feature>
<keyword evidence="2" id="KW-1133">Transmembrane helix</keyword>
<dbReference type="OrthoDB" id="206380at2157"/>
<keyword evidence="2" id="KW-0812">Transmembrane</keyword>
<proteinExistence type="predicted"/>
<dbReference type="RefSeq" id="WP_006672557.1">
    <property type="nucleotide sequence ID" value="NZ_AOMA01000078.1"/>
</dbReference>
<dbReference type="eggNOG" id="arCOG10188">
    <property type="taxonomic scope" value="Archaea"/>
</dbReference>
<dbReference type="AlphaFoldDB" id="M0M668"/>
<evidence type="ECO:0000256" key="2">
    <source>
        <dbReference type="SAM" id="Phobius"/>
    </source>
</evidence>
<comment type="caution">
    <text evidence="3">The sequence shown here is derived from an EMBL/GenBank/DDBJ whole genome shotgun (WGS) entry which is preliminary data.</text>
</comment>
<evidence type="ECO:0000313" key="3">
    <source>
        <dbReference type="EMBL" id="EMA39870.1"/>
    </source>
</evidence>
<feature type="region of interest" description="Disordered" evidence="1">
    <location>
        <begin position="1"/>
        <end position="26"/>
    </location>
</feature>
<feature type="compositionally biased region" description="Basic and acidic residues" evidence="1">
    <location>
        <begin position="11"/>
        <end position="21"/>
    </location>
</feature>
<reference evidence="3 4" key="1">
    <citation type="journal article" date="2014" name="PLoS Genet.">
        <title>Phylogenetically driven sequencing of extremely halophilic archaea reveals strategies for static and dynamic osmo-response.</title>
        <authorList>
            <person name="Becker E.A."/>
            <person name="Seitzer P.M."/>
            <person name="Tritt A."/>
            <person name="Larsen D."/>
            <person name="Krusor M."/>
            <person name="Yao A.I."/>
            <person name="Wu D."/>
            <person name="Madern D."/>
            <person name="Eisen J.A."/>
            <person name="Darling A.E."/>
            <person name="Facciotti M.T."/>
        </authorList>
    </citation>
    <scope>NUCLEOTIDE SEQUENCE [LARGE SCALE GENOMIC DNA]</scope>
    <source>
        <strain evidence="3 4">JCM 10879</strain>
    </source>
</reference>
<name>M0M668_9EURY</name>
<organism evidence="3 4">
    <name type="scientific">Halobiforma nitratireducens JCM 10879</name>
    <dbReference type="NCBI Taxonomy" id="1227454"/>
    <lineage>
        <taxon>Archaea</taxon>
        <taxon>Methanobacteriati</taxon>
        <taxon>Methanobacteriota</taxon>
        <taxon>Stenosarchaea group</taxon>
        <taxon>Halobacteria</taxon>
        <taxon>Halobacteriales</taxon>
        <taxon>Natrialbaceae</taxon>
        <taxon>Halobiforma</taxon>
    </lineage>
</organism>
<evidence type="ECO:0000313" key="4">
    <source>
        <dbReference type="Proteomes" id="UP000011607"/>
    </source>
</evidence>
<feature type="transmembrane region" description="Helical" evidence="2">
    <location>
        <begin position="47"/>
        <end position="66"/>
    </location>
</feature>
<feature type="transmembrane region" description="Helical" evidence="2">
    <location>
        <begin position="151"/>
        <end position="173"/>
    </location>
</feature>
<sequence length="291" mass="29843">MSDLAATDSGSDCRTETRSEDTGGDSKPGFVLAIQLAGGAIRDRPQLFLPFLFAGIVGAVSSLARIETPYPVGSKMPSLGDGSFYVPIPFVPRLEPGIELAPTILLGLRLEYAAVLAGWSIGIVLATALAFGVGLWLAAPETAGYRPPWRRLGWLAGYILAIQGALFGLLYVLRVPFRSGSGGSGIWTGALATLAALAVGGALLLAPASIVLGGLRPDRAVFESLAYAGTRPFSSAGLVLSLGLLAAVVSAVSTPVPDPTVALAVGTIASVTVAGTGHAAVVATTYDRWRR</sequence>
<dbReference type="EMBL" id="AOMA01000078">
    <property type="protein sequence ID" value="EMA39870.1"/>
    <property type="molecule type" value="Genomic_DNA"/>
</dbReference>
<gene>
    <name evidence="3" type="ORF">C446_08124</name>
</gene>
<keyword evidence="4" id="KW-1185">Reference proteome</keyword>
<protein>
    <submittedName>
        <fullName evidence="3">Uncharacterized protein</fullName>
    </submittedName>
</protein>
<accession>M0M668</accession>
<evidence type="ECO:0000256" key="1">
    <source>
        <dbReference type="SAM" id="MobiDB-lite"/>
    </source>
</evidence>
<feature type="transmembrane region" description="Helical" evidence="2">
    <location>
        <begin position="185"/>
        <end position="215"/>
    </location>
</feature>
<keyword evidence="2" id="KW-0472">Membrane</keyword>
<feature type="transmembrane region" description="Helical" evidence="2">
    <location>
        <begin position="262"/>
        <end position="286"/>
    </location>
</feature>